<reference evidence="1" key="1">
    <citation type="journal article" date="2014" name="Front. Microbiol.">
        <title>High frequency of phylogenetically diverse reductive dehalogenase-homologous genes in deep subseafloor sedimentary metagenomes.</title>
        <authorList>
            <person name="Kawai M."/>
            <person name="Futagami T."/>
            <person name="Toyoda A."/>
            <person name="Takaki Y."/>
            <person name="Nishi S."/>
            <person name="Hori S."/>
            <person name="Arai W."/>
            <person name="Tsubouchi T."/>
            <person name="Morono Y."/>
            <person name="Uchiyama I."/>
            <person name="Ito T."/>
            <person name="Fujiyama A."/>
            <person name="Inagaki F."/>
            <person name="Takami H."/>
        </authorList>
    </citation>
    <scope>NUCLEOTIDE SEQUENCE</scope>
    <source>
        <strain evidence="1">Expedition CK06-06</strain>
    </source>
</reference>
<feature type="non-terminal residue" evidence="1">
    <location>
        <position position="1"/>
    </location>
</feature>
<proteinExistence type="predicted"/>
<gene>
    <name evidence="1" type="ORF">S01H1_49292</name>
</gene>
<accession>X0X7W9</accession>
<dbReference type="EMBL" id="BARS01031695">
    <property type="protein sequence ID" value="GAG21061.1"/>
    <property type="molecule type" value="Genomic_DNA"/>
</dbReference>
<organism evidence="1">
    <name type="scientific">marine sediment metagenome</name>
    <dbReference type="NCBI Taxonomy" id="412755"/>
    <lineage>
        <taxon>unclassified sequences</taxon>
        <taxon>metagenomes</taxon>
        <taxon>ecological metagenomes</taxon>
    </lineage>
</organism>
<comment type="caution">
    <text evidence="1">The sequence shown here is derived from an EMBL/GenBank/DDBJ whole genome shotgun (WGS) entry which is preliminary data.</text>
</comment>
<sequence>AVWENGNQVCGILKTPIKEVFRQINEGVYDNILLKEYENQKPKEGKS</sequence>
<dbReference type="AlphaFoldDB" id="X0X7W9"/>
<evidence type="ECO:0000313" key="1">
    <source>
        <dbReference type="EMBL" id="GAG21061.1"/>
    </source>
</evidence>
<protein>
    <submittedName>
        <fullName evidence="1">Uncharacterized protein</fullName>
    </submittedName>
</protein>
<name>X0X7W9_9ZZZZ</name>